<feature type="transmembrane region" description="Helical" evidence="1">
    <location>
        <begin position="37"/>
        <end position="58"/>
    </location>
</feature>
<dbReference type="NCBIfam" id="TIGR03055">
    <property type="entry name" value="photo_alph_chp2"/>
    <property type="match status" value="1"/>
</dbReference>
<keyword evidence="3" id="KW-1185">Reference proteome</keyword>
<name>A0A858SZR6_9RHOB</name>
<dbReference type="EMBL" id="CP048789">
    <property type="protein sequence ID" value="QJF53382.1"/>
    <property type="molecule type" value="Genomic_DNA"/>
</dbReference>
<reference evidence="2 3" key="1">
    <citation type="submission" date="2020-02" db="EMBL/GenBank/DDBJ databases">
        <title>Genome sequence of Roseobacter ponti.</title>
        <authorList>
            <person name="Hollensteiner J."/>
            <person name="Schneider D."/>
            <person name="Poehlein A."/>
            <person name="Daniel R."/>
        </authorList>
    </citation>
    <scope>NUCLEOTIDE SEQUENCE [LARGE SCALE GENOMIC DNA]</scope>
    <source>
        <strain evidence="2 3">DSM 106830</strain>
        <plasmid evidence="2 3">p1</plasmid>
    </source>
</reference>
<accession>A0A858SZR6</accession>
<dbReference type="Proteomes" id="UP000503308">
    <property type="component" value="Plasmid p1"/>
</dbReference>
<dbReference type="InterPro" id="IPR017496">
    <property type="entry name" value="Photo_alph_chp2"/>
</dbReference>
<feature type="transmembrane region" description="Helical" evidence="1">
    <location>
        <begin position="188"/>
        <end position="210"/>
    </location>
</feature>
<protein>
    <submittedName>
        <fullName evidence="2">DUF3623 domain-containing protein</fullName>
    </submittedName>
</protein>
<dbReference type="AlphaFoldDB" id="A0A858SZR6"/>
<keyword evidence="1" id="KW-0472">Membrane</keyword>
<dbReference type="KEGG" id="rpon:G3256_19040"/>
<sequence length="277" mass="30834">MTYWTPALFALFAWWFSTGAILWVVKSADQGGLPARRRAVLCGLPFLGLGVAGFWVTLFTNDALSVTIAFASALAIWGWIELAFLTGIITGPNRNPLPDHVPEWERFIRAWGTLAYHEMLLVATLITMFLVGWDHVNPFGMWTFAVLFFARISAKLNLFLGVPKINVEFLPQTLAHLPSHFRHRAMNWLFPVSVTALTFAVACFLERIAATSSPGASAGFVLLTAITALALFEHWMMVLPVPDEKLWRWMIPAPKTDFTPKNDITPTGKTEGGHHGL</sequence>
<feature type="transmembrane region" description="Helical" evidence="1">
    <location>
        <begin position="139"/>
        <end position="160"/>
    </location>
</feature>
<feature type="transmembrane region" description="Helical" evidence="1">
    <location>
        <begin position="6"/>
        <end position="25"/>
    </location>
</feature>
<evidence type="ECO:0000256" key="1">
    <source>
        <dbReference type="SAM" id="Phobius"/>
    </source>
</evidence>
<gene>
    <name evidence="2" type="ORF">G3256_19040</name>
</gene>
<feature type="transmembrane region" description="Helical" evidence="1">
    <location>
        <begin position="110"/>
        <end position="133"/>
    </location>
</feature>
<organism evidence="2 3">
    <name type="scientific">Roseobacter ponti</name>
    <dbReference type="NCBI Taxonomy" id="1891787"/>
    <lineage>
        <taxon>Bacteria</taxon>
        <taxon>Pseudomonadati</taxon>
        <taxon>Pseudomonadota</taxon>
        <taxon>Alphaproteobacteria</taxon>
        <taxon>Rhodobacterales</taxon>
        <taxon>Roseobacteraceae</taxon>
        <taxon>Roseobacter</taxon>
    </lineage>
</organism>
<feature type="transmembrane region" description="Helical" evidence="1">
    <location>
        <begin position="216"/>
        <end position="241"/>
    </location>
</feature>
<evidence type="ECO:0000313" key="2">
    <source>
        <dbReference type="EMBL" id="QJF53382.1"/>
    </source>
</evidence>
<keyword evidence="1" id="KW-1133">Transmembrane helix</keyword>
<geneLocation type="plasmid" evidence="2 3">
    <name>p1</name>
</geneLocation>
<proteinExistence type="predicted"/>
<feature type="transmembrane region" description="Helical" evidence="1">
    <location>
        <begin position="64"/>
        <end position="89"/>
    </location>
</feature>
<dbReference type="Pfam" id="PF12291">
    <property type="entry name" value="DUF3623"/>
    <property type="match status" value="1"/>
</dbReference>
<keyword evidence="1" id="KW-0812">Transmembrane</keyword>
<evidence type="ECO:0000313" key="3">
    <source>
        <dbReference type="Proteomes" id="UP000503308"/>
    </source>
</evidence>
<dbReference type="RefSeq" id="WP_169642593.1">
    <property type="nucleotide sequence ID" value="NZ_CP048789.1"/>
</dbReference>
<keyword evidence="2" id="KW-0614">Plasmid</keyword>